<name>A0A328TLU0_9GAMM</name>
<comment type="caution">
    <text evidence="1">The sequence shown here is derived from an EMBL/GenBank/DDBJ whole genome shotgun (WGS) entry which is preliminary data.</text>
</comment>
<accession>A0A328TLU0</accession>
<protein>
    <submittedName>
        <fullName evidence="1">Uncharacterized protein</fullName>
    </submittedName>
</protein>
<dbReference type="Proteomes" id="UP000244334">
    <property type="component" value="Unassembled WGS sequence"/>
</dbReference>
<gene>
    <name evidence="1" type="ORF">ACZ87_02062</name>
</gene>
<dbReference type="EMBL" id="LJAM02000197">
    <property type="protein sequence ID" value="RAP71130.1"/>
    <property type="molecule type" value="Genomic_DNA"/>
</dbReference>
<dbReference type="AlphaFoldDB" id="A0A328TLU0"/>
<proteinExistence type="predicted"/>
<organism evidence="1 2">
    <name type="scientific">Candidatus Erwinia dacicola</name>
    <dbReference type="NCBI Taxonomy" id="252393"/>
    <lineage>
        <taxon>Bacteria</taxon>
        <taxon>Pseudomonadati</taxon>
        <taxon>Pseudomonadota</taxon>
        <taxon>Gammaproteobacteria</taxon>
        <taxon>Enterobacterales</taxon>
        <taxon>Erwiniaceae</taxon>
        <taxon>Erwinia</taxon>
    </lineage>
</organism>
<keyword evidence="2" id="KW-1185">Reference proteome</keyword>
<evidence type="ECO:0000313" key="1">
    <source>
        <dbReference type="EMBL" id="RAP71130.1"/>
    </source>
</evidence>
<evidence type="ECO:0000313" key="2">
    <source>
        <dbReference type="Proteomes" id="UP000244334"/>
    </source>
</evidence>
<reference evidence="1" key="1">
    <citation type="submission" date="2018-04" db="EMBL/GenBank/DDBJ databases">
        <title>Genomes of the Obligate Erwinia dacicola and Facultative Enterobacter sp. OLF Endosymbionts of the Olive Fruit fly, Bactrocera oleae.</title>
        <authorList>
            <person name="Estes A.M."/>
            <person name="Hearn D.J."/>
            <person name="Agarwal S."/>
            <person name="Pierson E.A."/>
            <person name="Dunning-Hotopp J.C."/>
        </authorList>
    </citation>
    <scope>NUCLEOTIDE SEQUENCE [LARGE SCALE GENOMIC DNA]</scope>
    <source>
        <strain evidence="1">Oroville</strain>
    </source>
</reference>
<sequence length="37" mass="4582">MRVRPQKNIRPCMNDFKMKDKSQNNDYFTQFMQGQKK</sequence>